<organism evidence="1 2">
    <name type="scientific">Trichomonas vaginalis (strain ATCC PRA-98 / G3)</name>
    <dbReference type="NCBI Taxonomy" id="412133"/>
    <lineage>
        <taxon>Eukaryota</taxon>
        <taxon>Metamonada</taxon>
        <taxon>Parabasalia</taxon>
        <taxon>Trichomonadida</taxon>
        <taxon>Trichomonadidae</taxon>
        <taxon>Trichomonas</taxon>
    </lineage>
</organism>
<dbReference type="VEuPathDB" id="TrichDB:TVAG_420210"/>
<dbReference type="InParanoid" id="A2ED44"/>
<dbReference type="Proteomes" id="UP000001542">
    <property type="component" value="Unassembled WGS sequence"/>
</dbReference>
<protein>
    <submittedName>
        <fullName evidence="1">Uncharacterized protein</fullName>
    </submittedName>
</protein>
<evidence type="ECO:0000313" key="1">
    <source>
        <dbReference type="EMBL" id="EAY09399.1"/>
    </source>
</evidence>
<gene>
    <name evidence="1" type="ORF">TVAG_420210</name>
</gene>
<reference evidence="1" key="2">
    <citation type="journal article" date="2007" name="Science">
        <title>Draft genome sequence of the sexually transmitted pathogen Trichomonas vaginalis.</title>
        <authorList>
            <person name="Carlton J.M."/>
            <person name="Hirt R.P."/>
            <person name="Silva J.C."/>
            <person name="Delcher A.L."/>
            <person name="Schatz M."/>
            <person name="Zhao Q."/>
            <person name="Wortman J.R."/>
            <person name="Bidwell S.L."/>
            <person name="Alsmark U.C.M."/>
            <person name="Besteiro S."/>
            <person name="Sicheritz-Ponten T."/>
            <person name="Noel C.J."/>
            <person name="Dacks J.B."/>
            <person name="Foster P.G."/>
            <person name="Simillion C."/>
            <person name="Van de Peer Y."/>
            <person name="Miranda-Saavedra D."/>
            <person name="Barton G.J."/>
            <person name="Westrop G.D."/>
            <person name="Mueller S."/>
            <person name="Dessi D."/>
            <person name="Fiori P.L."/>
            <person name="Ren Q."/>
            <person name="Paulsen I."/>
            <person name="Zhang H."/>
            <person name="Bastida-Corcuera F.D."/>
            <person name="Simoes-Barbosa A."/>
            <person name="Brown M.T."/>
            <person name="Hayes R.D."/>
            <person name="Mukherjee M."/>
            <person name="Okumura C.Y."/>
            <person name="Schneider R."/>
            <person name="Smith A.J."/>
            <person name="Vanacova S."/>
            <person name="Villalvazo M."/>
            <person name="Haas B.J."/>
            <person name="Pertea M."/>
            <person name="Feldblyum T.V."/>
            <person name="Utterback T.R."/>
            <person name="Shu C.L."/>
            <person name="Osoegawa K."/>
            <person name="de Jong P.J."/>
            <person name="Hrdy I."/>
            <person name="Horvathova L."/>
            <person name="Zubacova Z."/>
            <person name="Dolezal P."/>
            <person name="Malik S.B."/>
            <person name="Logsdon J.M. Jr."/>
            <person name="Henze K."/>
            <person name="Gupta A."/>
            <person name="Wang C.C."/>
            <person name="Dunne R.L."/>
            <person name="Upcroft J.A."/>
            <person name="Upcroft P."/>
            <person name="White O."/>
            <person name="Salzberg S.L."/>
            <person name="Tang P."/>
            <person name="Chiu C.-H."/>
            <person name="Lee Y.-S."/>
            <person name="Embley T.M."/>
            <person name="Coombs G.H."/>
            <person name="Mottram J.C."/>
            <person name="Tachezy J."/>
            <person name="Fraser-Liggett C.M."/>
            <person name="Johnson P.J."/>
        </authorList>
    </citation>
    <scope>NUCLEOTIDE SEQUENCE [LARGE SCALE GENOMIC DNA]</scope>
    <source>
        <strain evidence="1">G3</strain>
    </source>
</reference>
<keyword evidence="2" id="KW-1185">Reference proteome</keyword>
<dbReference type="VEuPathDB" id="TrichDB:TVAGG3_0424820"/>
<name>A2ED44_TRIV3</name>
<dbReference type="EMBL" id="DS113358">
    <property type="protein sequence ID" value="EAY09399.1"/>
    <property type="molecule type" value="Genomic_DNA"/>
</dbReference>
<proteinExistence type="predicted"/>
<sequence>MQQEFDLLSAAAKSGNNSDCSKYFKEFCAAFLKDLCNEIPASLFSKLIKKKTAFTAGLDYFNIIITSDIMSKIQLIDFHQGISSLFKLLMHYRMKKEIHFQSFDLFLTILDYFENTNDTVKLKLLGDLMVYGMDMSQFIENPESLYNCYIPDTKIEPEYNPKQFVKLYEKFLKHFKQHQSAFTYWWTIICESFLPVIFNSTSSQIKLIKNPKYNLNLFASALLDPSIDASKMSKLYPEYILLVISETAENTAISFFEKYSDYLSNIVISAADRFCSSILHFLTLQSQF</sequence>
<accession>A2ED44</accession>
<dbReference type="KEGG" id="tva:4767316"/>
<dbReference type="AlphaFoldDB" id="A2ED44"/>
<evidence type="ECO:0000313" key="2">
    <source>
        <dbReference type="Proteomes" id="UP000001542"/>
    </source>
</evidence>
<reference evidence="1" key="1">
    <citation type="submission" date="2006-10" db="EMBL/GenBank/DDBJ databases">
        <authorList>
            <person name="Amadeo P."/>
            <person name="Zhao Q."/>
            <person name="Wortman J."/>
            <person name="Fraser-Liggett C."/>
            <person name="Carlton J."/>
        </authorList>
    </citation>
    <scope>NUCLEOTIDE SEQUENCE</scope>
    <source>
        <strain evidence="1">G3</strain>
    </source>
</reference>
<dbReference type="RefSeq" id="XP_001321622.1">
    <property type="nucleotide sequence ID" value="XM_001321587.1"/>
</dbReference>